<evidence type="ECO:0000313" key="1">
    <source>
        <dbReference type="EMBL" id="MBB5892578.1"/>
    </source>
</evidence>
<comment type="caution">
    <text evidence="1">The sequence shown here is derived from an EMBL/GenBank/DDBJ whole genome shotgun (WGS) entry which is preliminary data.</text>
</comment>
<dbReference type="RefSeq" id="WP_184863418.1">
    <property type="nucleotide sequence ID" value="NZ_BAAAWY010000004.1"/>
</dbReference>
<gene>
    <name evidence="1" type="ORF">BJ998_003774</name>
</gene>
<name>A0A7W9KHZ0_9PSEU</name>
<keyword evidence="2" id="KW-1185">Reference proteome</keyword>
<dbReference type="AlphaFoldDB" id="A0A7W9KHZ0"/>
<dbReference type="EMBL" id="JACHIR010000001">
    <property type="protein sequence ID" value="MBB5892578.1"/>
    <property type="molecule type" value="Genomic_DNA"/>
</dbReference>
<dbReference type="SUPFAM" id="SSF48452">
    <property type="entry name" value="TPR-like"/>
    <property type="match status" value="1"/>
</dbReference>
<sequence length="107" mass="11415">MSAETVAALQETVEKCRARAAEDPSRRTDLATALTRLGVAYNDHGEYPDAVATAEEAVETWRLVADHRSELADALTTLSSYYAGIGLDDEAAACAEEAAEVMRPGRG</sequence>
<proteinExistence type="predicted"/>
<protein>
    <submittedName>
        <fullName evidence="1">Tetratricopeptide (TPR) repeat protein</fullName>
    </submittedName>
</protein>
<evidence type="ECO:0000313" key="2">
    <source>
        <dbReference type="Proteomes" id="UP000585638"/>
    </source>
</evidence>
<reference evidence="1 2" key="1">
    <citation type="submission" date="2020-08" db="EMBL/GenBank/DDBJ databases">
        <title>Sequencing the genomes of 1000 actinobacteria strains.</title>
        <authorList>
            <person name="Klenk H.-P."/>
        </authorList>
    </citation>
    <scope>NUCLEOTIDE SEQUENCE [LARGE SCALE GENOMIC DNA]</scope>
    <source>
        <strain evidence="1 2">DSM 43851</strain>
    </source>
</reference>
<dbReference type="Gene3D" id="1.25.40.10">
    <property type="entry name" value="Tetratricopeptide repeat domain"/>
    <property type="match status" value="1"/>
</dbReference>
<dbReference type="Proteomes" id="UP000585638">
    <property type="component" value="Unassembled WGS sequence"/>
</dbReference>
<dbReference type="InterPro" id="IPR011990">
    <property type="entry name" value="TPR-like_helical_dom_sf"/>
</dbReference>
<accession>A0A7W9KHZ0</accession>
<dbReference type="Pfam" id="PF13424">
    <property type="entry name" value="TPR_12"/>
    <property type="match status" value="1"/>
</dbReference>
<organism evidence="1 2">
    <name type="scientific">Kutzneria kofuensis</name>
    <dbReference type="NCBI Taxonomy" id="103725"/>
    <lineage>
        <taxon>Bacteria</taxon>
        <taxon>Bacillati</taxon>
        <taxon>Actinomycetota</taxon>
        <taxon>Actinomycetes</taxon>
        <taxon>Pseudonocardiales</taxon>
        <taxon>Pseudonocardiaceae</taxon>
        <taxon>Kutzneria</taxon>
    </lineage>
</organism>